<feature type="region of interest" description="Disordered" evidence="1">
    <location>
        <begin position="1"/>
        <end position="156"/>
    </location>
</feature>
<organism evidence="2 3">
    <name type="scientific">Thalassiosira oceanica</name>
    <name type="common">Marine diatom</name>
    <dbReference type="NCBI Taxonomy" id="159749"/>
    <lineage>
        <taxon>Eukaryota</taxon>
        <taxon>Sar</taxon>
        <taxon>Stramenopiles</taxon>
        <taxon>Ochrophyta</taxon>
        <taxon>Bacillariophyta</taxon>
        <taxon>Coscinodiscophyceae</taxon>
        <taxon>Thalassiosirophycidae</taxon>
        <taxon>Thalassiosirales</taxon>
        <taxon>Thalassiosiraceae</taxon>
        <taxon>Thalassiosira</taxon>
    </lineage>
</organism>
<reference evidence="2 3" key="1">
    <citation type="journal article" date="2012" name="Genome Biol.">
        <title>Genome and low-iron response of an oceanic diatom adapted to chronic iron limitation.</title>
        <authorList>
            <person name="Lommer M."/>
            <person name="Specht M."/>
            <person name="Roy A.S."/>
            <person name="Kraemer L."/>
            <person name="Andreson R."/>
            <person name="Gutowska M.A."/>
            <person name="Wolf J."/>
            <person name="Bergner S.V."/>
            <person name="Schilhabel M.B."/>
            <person name="Klostermeier U.C."/>
            <person name="Beiko R.G."/>
            <person name="Rosenstiel P."/>
            <person name="Hippler M."/>
            <person name="Laroche J."/>
        </authorList>
    </citation>
    <scope>NUCLEOTIDE SEQUENCE [LARGE SCALE GENOMIC DNA]</scope>
    <source>
        <strain evidence="2 3">CCMP1005</strain>
    </source>
</reference>
<dbReference type="OrthoDB" id="237909at2759"/>
<gene>
    <name evidence="2" type="ORF">THAOC_00553</name>
</gene>
<feature type="region of interest" description="Disordered" evidence="1">
    <location>
        <begin position="306"/>
        <end position="333"/>
    </location>
</feature>
<feature type="compositionally biased region" description="Polar residues" evidence="1">
    <location>
        <begin position="1"/>
        <end position="10"/>
    </location>
</feature>
<feature type="compositionally biased region" description="Basic residues" evidence="1">
    <location>
        <begin position="146"/>
        <end position="156"/>
    </location>
</feature>
<feature type="compositionally biased region" description="Basic and acidic residues" evidence="1">
    <location>
        <begin position="101"/>
        <end position="145"/>
    </location>
</feature>
<feature type="compositionally biased region" description="Pro residues" evidence="1">
    <location>
        <begin position="42"/>
        <end position="51"/>
    </location>
</feature>
<evidence type="ECO:0000313" key="2">
    <source>
        <dbReference type="EMBL" id="EJK77604.1"/>
    </source>
</evidence>
<keyword evidence="3" id="KW-1185">Reference proteome</keyword>
<sequence length="980" mass="110867">MPSLLTSSAVDTPDDIPQMPSSCEGEGPVSRDGPIVAAVTPQPVPPQPVPPPDEEPASAASAASGKQAKKRRLRSSGRRSRDSAASTAEVEPAPAEVEVEPSERQARRCRSRGDSEGGSRSRDSRAAKAVEPGERQDKGSKDRSKDRHKAKRWGSRHKSQNYGHRCMCGYSSCQELTEQFESIDHQFRRPLIGFYVPPTKFNEKWVPWLEALLRHLQVPEREKTLYRALAPGKILYVAAHHFTPECVLQYFGEKTKVGVYQIRLGLNEAKELLRDPLDPLDKDGKLGYMITPGYPIHEARRIIEGTRSVRHERSKSRESTAASAPKEHLRPALEKKHAQVVSAQQELKKAKLDLKEKDALIEQLRNDNRKLGQKSKRRGERAEESSHEAKRLRQQLENSFTEEDVLRIIREEVGGLSRVNLFDAEWHKKYPNAAKLLFGFNSFDETLTMVECLFPDVDVTQLPMLSPPKKSKKVLGDTPELKMSQLTPLERCLLCRLFFRRDLTQEFIGLIFNRHRTYIGKILRDWAPRWGKAGEQLSILDITREFLLDEEPDRSKHVGVEKAVAVDGADTSCEKMRKDTKANALLYGSKNKGEGARVLTWSCQTNTFEHTKMVASRLSETALYRWHASTGKRNAPVGEWRNAVLGMEQEKIVCKLVTAYDNLFDYSDLQELVDPEEVLDSDPGPVDEGVYFTASEKSVGKMPGVPAAQTPSKLNVEREEDIPRCNDIDEWFDERIALNKLKMEKRDDVKSAPILESDTLDAINKKALEGGVNSSGLEKAAQLEVHQRLHLAYEAEKLKKTSLAYFLLFTKKDRLRLLKWLGSSLAPASLPMPSERDLPALPLGLAKIPPEFCVLGDKGFHKTTRLNPNLNISKTPWKLSDEKVKNYRRGQDMITDDRATSDTRAVAENNYERFRNDVILKNKVPYWKIAMLPFAMEWGHANMNLQDPIRRPGKQSLVAGVANYWDKHVESLQDDNDDVV</sequence>
<feature type="compositionally biased region" description="Basic residues" evidence="1">
    <location>
        <begin position="67"/>
        <end position="78"/>
    </location>
</feature>
<dbReference type="EMBL" id="AGNL01000653">
    <property type="protein sequence ID" value="EJK77604.1"/>
    <property type="molecule type" value="Genomic_DNA"/>
</dbReference>
<name>K0TK59_THAOC</name>
<dbReference type="Proteomes" id="UP000266841">
    <property type="component" value="Unassembled WGS sequence"/>
</dbReference>
<feature type="compositionally biased region" description="Basic and acidic residues" evidence="1">
    <location>
        <begin position="380"/>
        <end position="391"/>
    </location>
</feature>
<proteinExistence type="predicted"/>
<comment type="caution">
    <text evidence="2">The sequence shown here is derived from an EMBL/GenBank/DDBJ whole genome shotgun (WGS) entry which is preliminary data.</text>
</comment>
<feature type="region of interest" description="Disordered" evidence="1">
    <location>
        <begin position="365"/>
        <end position="393"/>
    </location>
</feature>
<protein>
    <submittedName>
        <fullName evidence="2">Uncharacterized protein</fullName>
    </submittedName>
</protein>
<evidence type="ECO:0000256" key="1">
    <source>
        <dbReference type="SAM" id="MobiDB-lite"/>
    </source>
</evidence>
<dbReference type="AlphaFoldDB" id="K0TK59"/>
<feature type="compositionally biased region" description="Low complexity" evidence="1">
    <location>
        <begin position="83"/>
        <end position="96"/>
    </location>
</feature>
<evidence type="ECO:0000313" key="3">
    <source>
        <dbReference type="Proteomes" id="UP000266841"/>
    </source>
</evidence>
<accession>K0TK59</accession>
<feature type="compositionally biased region" description="Basic and acidic residues" evidence="1">
    <location>
        <begin position="306"/>
        <end position="318"/>
    </location>
</feature>